<reference evidence="2" key="1">
    <citation type="submission" date="2013-09" db="EMBL/GenBank/DDBJ databases">
        <title>Corchorus olitorius genome sequencing.</title>
        <authorList>
            <person name="Alam M."/>
            <person name="Haque M.S."/>
            <person name="Islam M.S."/>
            <person name="Emdad E.M."/>
            <person name="Islam M.M."/>
            <person name="Ahmed B."/>
            <person name="Halim A."/>
            <person name="Hossen Q.M.M."/>
            <person name="Hossain M.Z."/>
            <person name="Ahmed R."/>
            <person name="Khan M.M."/>
            <person name="Islam R."/>
            <person name="Rashid M.M."/>
            <person name="Khan S.A."/>
            <person name="Rahman M.S."/>
            <person name="Alam M."/>
            <person name="Yahiya A.S."/>
            <person name="Khan M.S."/>
            <person name="Azam M.S."/>
            <person name="Haque T."/>
            <person name="Lashkar M.Z.H."/>
            <person name="Akhand A.I."/>
            <person name="Morshed G."/>
            <person name="Roy S."/>
            <person name="Uddin K.S."/>
            <person name="Rabeya T."/>
            <person name="Hossain A.S."/>
            <person name="Chowdhury A."/>
            <person name="Snigdha A.R."/>
            <person name="Mortoza M.S."/>
            <person name="Matin S.A."/>
            <person name="Hoque S.M.E."/>
            <person name="Islam M.K."/>
            <person name="Roy D.K."/>
            <person name="Haider R."/>
            <person name="Moosa M.M."/>
            <person name="Elias S.M."/>
            <person name="Hasan A.M."/>
            <person name="Jahan S."/>
            <person name="Shafiuddin M."/>
            <person name="Mahmood N."/>
            <person name="Shommy N.S."/>
        </authorList>
    </citation>
    <scope>NUCLEOTIDE SEQUENCE [LARGE SCALE GENOMIC DNA]</scope>
    <source>
        <strain evidence="2">cv. O-4</strain>
    </source>
</reference>
<dbReference type="EMBL" id="AWUE01015229">
    <property type="protein sequence ID" value="OMO98860.1"/>
    <property type="molecule type" value="Genomic_DNA"/>
</dbReference>
<dbReference type="Proteomes" id="UP000187203">
    <property type="component" value="Unassembled WGS sequence"/>
</dbReference>
<organism evidence="1 2">
    <name type="scientific">Corchorus olitorius</name>
    <dbReference type="NCBI Taxonomy" id="93759"/>
    <lineage>
        <taxon>Eukaryota</taxon>
        <taxon>Viridiplantae</taxon>
        <taxon>Streptophyta</taxon>
        <taxon>Embryophyta</taxon>
        <taxon>Tracheophyta</taxon>
        <taxon>Spermatophyta</taxon>
        <taxon>Magnoliopsida</taxon>
        <taxon>eudicotyledons</taxon>
        <taxon>Gunneridae</taxon>
        <taxon>Pentapetalae</taxon>
        <taxon>rosids</taxon>
        <taxon>malvids</taxon>
        <taxon>Malvales</taxon>
        <taxon>Malvaceae</taxon>
        <taxon>Grewioideae</taxon>
        <taxon>Apeibeae</taxon>
        <taxon>Corchorus</taxon>
    </lineage>
</organism>
<comment type="caution">
    <text evidence="1">The sequence shown here is derived from an EMBL/GenBank/DDBJ whole genome shotgun (WGS) entry which is preliminary data.</text>
</comment>
<accession>A0A1R3JVM3</accession>
<evidence type="ECO:0000313" key="1">
    <source>
        <dbReference type="EMBL" id="OMO98860.1"/>
    </source>
</evidence>
<gene>
    <name evidence="1" type="ORF">COLO4_13663</name>
</gene>
<keyword evidence="2" id="KW-1185">Reference proteome</keyword>
<evidence type="ECO:0000313" key="2">
    <source>
        <dbReference type="Proteomes" id="UP000187203"/>
    </source>
</evidence>
<sequence>MAQNRKVEFLDSIHVSPPPASVPTTPLPLTFFDLPWFFVAPKLPADAAAQKEPEKFILITPIRGVSHLTLITDFDKSVTAS</sequence>
<protein>
    <submittedName>
        <fullName evidence="1">Uncharacterized protein</fullName>
    </submittedName>
</protein>
<proteinExistence type="predicted"/>
<name>A0A1R3JVM3_9ROSI</name>
<dbReference type="AlphaFoldDB" id="A0A1R3JVM3"/>